<dbReference type="InterPro" id="IPR014717">
    <property type="entry name" value="Transl_elong_EF1B/ribsomal_bS6"/>
</dbReference>
<reference evidence="2 3" key="1">
    <citation type="journal article" date="2015" name="Nature">
        <title>rRNA introns, odd ribosomes, and small enigmatic genomes across a large radiation of phyla.</title>
        <authorList>
            <person name="Brown C.T."/>
            <person name="Hug L.A."/>
            <person name="Thomas B.C."/>
            <person name="Sharon I."/>
            <person name="Castelle C.J."/>
            <person name="Singh A."/>
            <person name="Wilkins M.J."/>
            <person name="Williams K.H."/>
            <person name="Banfield J.F."/>
        </authorList>
    </citation>
    <scope>NUCLEOTIDE SEQUENCE [LARGE SCALE GENOMIC DNA]</scope>
</reference>
<protein>
    <recommendedName>
        <fullName evidence="4">Tfp pilus assembly protein PilO</fullName>
    </recommendedName>
</protein>
<keyword evidence="1" id="KW-1133">Transmembrane helix</keyword>
<accession>A0A0G0RPU8</accession>
<dbReference type="Proteomes" id="UP000034489">
    <property type="component" value="Unassembled WGS sequence"/>
</dbReference>
<name>A0A0G0RPU8_9BACT</name>
<sequence length="264" mass="27538">MDLSAVSKATGKAESSLDIAKYGPLAVPVIVILVCFAILLMIVWPNFSQALQIKKSNTELVQKTDSLKQKAGILASLDKAELEEQVVAAEQLLPSDKNIFLLISQIEKAAAGSGVLLNRVETTPGPVEAVSAGQFASPAPSGAGAQTEIAPNVKVSVSATSGYSSLLQFLNNALTLPRVISISDLSVSASSSEGSSQLKATMNIIAYFKQLPTDLGSIEAPITELSDSEKARLKQIIDTGLATAATAGQIEQVPVGRADIFAPF</sequence>
<gene>
    <name evidence="2" type="ORF">UT92_C0014G0005</name>
</gene>
<keyword evidence="1" id="KW-0812">Transmembrane</keyword>
<evidence type="ECO:0008006" key="4">
    <source>
        <dbReference type="Google" id="ProtNLM"/>
    </source>
</evidence>
<dbReference type="GO" id="GO:0043107">
    <property type="term" value="P:type IV pilus-dependent motility"/>
    <property type="evidence" value="ECO:0007669"/>
    <property type="project" value="InterPro"/>
</dbReference>
<organism evidence="2 3">
    <name type="scientific">Candidatus Curtissbacteria bacterium GW2011_GWA1_40_24</name>
    <dbReference type="NCBI Taxonomy" id="1618406"/>
    <lineage>
        <taxon>Bacteria</taxon>
        <taxon>Candidatus Curtissiibacteriota</taxon>
    </lineage>
</organism>
<keyword evidence="1" id="KW-0472">Membrane</keyword>
<proteinExistence type="predicted"/>
<comment type="caution">
    <text evidence="2">The sequence shown here is derived from an EMBL/GenBank/DDBJ whole genome shotgun (WGS) entry which is preliminary data.</text>
</comment>
<evidence type="ECO:0000313" key="2">
    <source>
        <dbReference type="EMBL" id="KKR54699.1"/>
    </source>
</evidence>
<evidence type="ECO:0000313" key="3">
    <source>
        <dbReference type="Proteomes" id="UP000034489"/>
    </source>
</evidence>
<dbReference type="GO" id="GO:0043683">
    <property type="term" value="P:type IV pilus assembly"/>
    <property type="evidence" value="ECO:0007669"/>
    <property type="project" value="InterPro"/>
</dbReference>
<dbReference type="AlphaFoldDB" id="A0A0G0RPU8"/>
<dbReference type="Gene3D" id="3.30.70.60">
    <property type="match status" value="1"/>
</dbReference>
<evidence type="ECO:0000256" key="1">
    <source>
        <dbReference type="SAM" id="Phobius"/>
    </source>
</evidence>
<feature type="transmembrane region" description="Helical" evidence="1">
    <location>
        <begin position="25"/>
        <end position="47"/>
    </location>
</feature>
<dbReference type="EMBL" id="LBYQ01000014">
    <property type="protein sequence ID" value="KKR54699.1"/>
    <property type="molecule type" value="Genomic_DNA"/>
</dbReference>